<dbReference type="InterPro" id="IPR023296">
    <property type="entry name" value="Glyco_hydro_beta-prop_sf"/>
</dbReference>
<feature type="domain" description="Glycosyl hydrolase family 32 C-terminal" evidence="6">
    <location>
        <begin position="446"/>
        <end position="534"/>
    </location>
</feature>
<keyword evidence="8" id="KW-1185">Reference proteome</keyword>
<evidence type="ECO:0000256" key="2">
    <source>
        <dbReference type="ARBA" id="ARBA00022801"/>
    </source>
</evidence>
<dbReference type="GO" id="GO:0004575">
    <property type="term" value="F:sucrose alpha-glucosidase activity"/>
    <property type="evidence" value="ECO:0007669"/>
    <property type="project" value="TreeGrafter"/>
</dbReference>
<dbReference type="InterPro" id="IPR013189">
    <property type="entry name" value="Glyco_hydro_32_C"/>
</dbReference>
<dbReference type="CDD" id="cd18622">
    <property type="entry name" value="GH32_Inu-like"/>
    <property type="match status" value="1"/>
</dbReference>
<dbReference type="GO" id="GO:0000324">
    <property type="term" value="C:fungal-type vacuole"/>
    <property type="evidence" value="ECO:0007669"/>
    <property type="project" value="TreeGrafter"/>
</dbReference>
<dbReference type="EMBL" id="MU251374">
    <property type="protein sequence ID" value="KAG9238166.1"/>
    <property type="molecule type" value="Genomic_DNA"/>
</dbReference>
<proteinExistence type="inferred from homology"/>
<dbReference type="PANTHER" id="PTHR42800:SF2">
    <property type="entry name" value="INVERTASE-RELATED"/>
    <property type="match status" value="1"/>
</dbReference>
<evidence type="ECO:0000256" key="3">
    <source>
        <dbReference type="ARBA" id="ARBA00023295"/>
    </source>
</evidence>
<sequence>MKYNVIFMAAAVATRTSMAPTNSVTLAIPTKTMFDEGVPTDQPVVGDYTGALRPQIHFSPPTEFMNDPNGMFVDVNGTYHLYYQYNPTATVAGNQHWGHATSTDLYHWVNQKIAIFATEDSQIFSGSCVIDTNNTSGFFPGQDNGVVAIYTLNTATAQTQEIAWSVDGGYTFEKYEGNPVLALDPPSSQFRDPKVVRYDDHWVMVLAYAQEFAIGIFTSPDLKSWTHASNFSHHGLLGLQYECPNLVEMPVEGGDPMWVMAISINPGAPLGGSITEYFPGEFNGTHFTAIDAAARLTDFSKDNYAGQFFYGIPPTEEQIYIGWASNWEYSQAVPTGQLEGWRSSMTVPRRTHIANVTRVGINMMDMPYNIEAVLDAPLATNSSLGNGTVFVDYSSLNSGAIWFQVNVTGLPNNTATPSRQGTLNFTFSASSTRESVSGGFYFGGDNPFWMNRGDIYGFGNTDPFFTDKFSVGNPINANGTFTLDGIIDRSILEAFIDNGRSVGTMTFFPQGMLDTMVLRTNGLNDGVEVSVAVWGLKSAWAEEANDEGVVEGNVTMSSNNPTMDRRHAKLY</sequence>
<dbReference type="Pfam" id="PF08244">
    <property type="entry name" value="Glyco_hydro_32C"/>
    <property type="match status" value="1"/>
</dbReference>
<comment type="similarity">
    <text evidence="1 4">Belongs to the glycosyl hydrolase 32 family.</text>
</comment>
<dbReference type="Pfam" id="PF00251">
    <property type="entry name" value="Glyco_hydro_32N"/>
    <property type="match status" value="1"/>
</dbReference>
<evidence type="ECO:0000259" key="5">
    <source>
        <dbReference type="Pfam" id="PF00251"/>
    </source>
</evidence>
<comment type="caution">
    <text evidence="7">The sequence shown here is derived from an EMBL/GenBank/DDBJ whole genome shotgun (WGS) entry which is preliminary data.</text>
</comment>
<keyword evidence="2 4" id="KW-0378">Hydrolase</keyword>
<dbReference type="SUPFAM" id="SSF49899">
    <property type="entry name" value="Concanavalin A-like lectins/glucanases"/>
    <property type="match status" value="1"/>
</dbReference>
<keyword evidence="3 4" id="KW-0326">Glycosidase</keyword>
<dbReference type="SMART" id="SM00640">
    <property type="entry name" value="Glyco_32"/>
    <property type="match status" value="1"/>
</dbReference>
<dbReference type="AlphaFoldDB" id="A0A9P7YR70"/>
<organism evidence="7 8">
    <name type="scientific">Amylocarpus encephaloides</name>
    <dbReference type="NCBI Taxonomy" id="45428"/>
    <lineage>
        <taxon>Eukaryota</taxon>
        <taxon>Fungi</taxon>
        <taxon>Dikarya</taxon>
        <taxon>Ascomycota</taxon>
        <taxon>Pezizomycotina</taxon>
        <taxon>Leotiomycetes</taxon>
        <taxon>Helotiales</taxon>
        <taxon>Helotiales incertae sedis</taxon>
        <taxon>Amylocarpus</taxon>
    </lineage>
</organism>
<dbReference type="PROSITE" id="PS00609">
    <property type="entry name" value="GLYCOSYL_HYDROL_F32"/>
    <property type="match status" value="1"/>
</dbReference>
<protein>
    <submittedName>
        <fullName evidence="7">Invertase 4</fullName>
    </submittedName>
</protein>
<evidence type="ECO:0000256" key="4">
    <source>
        <dbReference type="RuleBase" id="RU362110"/>
    </source>
</evidence>
<evidence type="ECO:0000313" key="7">
    <source>
        <dbReference type="EMBL" id="KAG9238166.1"/>
    </source>
</evidence>
<dbReference type="Gene3D" id="2.60.120.560">
    <property type="entry name" value="Exo-inulinase, domain 1"/>
    <property type="match status" value="1"/>
</dbReference>
<dbReference type="InterPro" id="IPR018053">
    <property type="entry name" value="Glyco_hydro_32_AS"/>
</dbReference>
<dbReference type="Proteomes" id="UP000824998">
    <property type="component" value="Unassembled WGS sequence"/>
</dbReference>
<dbReference type="PANTHER" id="PTHR42800">
    <property type="entry name" value="EXOINULINASE INUD (AFU_ORTHOLOGUE AFUA_5G00480)"/>
    <property type="match status" value="1"/>
</dbReference>
<feature type="domain" description="Glycosyl hydrolase family 32 N-terminal" evidence="5">
    <location>
        <begin position="57"/>
        <end position="355"/>
    </location>
</feature>
<dbReference type="InterPro" id="IPR013148">
    <property type="entry name" value="Glyco_hydro_32_N"/>
</dbReference>
<evidence type="ECO:0000313" key="8">
    <source>
        <dbReference type="Proteomes" id="UP000824998"/>
    </source>
</evidence>
<dbReference type="InterPro" id="IPR013320">
    <property type="entry name" value="ConA-like_dom_sf"/>
</dbReference>
<dbReference type="OrthoDB" id="202537at2759"/>
<evidence type="ECO:0000259" key="6">
    <source>
        <dbReference type="Pfam" id="PF08244"/>
    </source>
</evidence>
<dbReference type="SUPFAM" id="SSF75005">
    <property type="entry name" value="Arabinanase/levansucrase/invertase"/>
    <property type="match status" value="1"/>
</dbReference>
<dbReference type="InterPro" id="IPR001362">
    <property type="entry name" value="Glyco_hydro_32"/>
</dbReference>
<evidence type="ECO:0000256" key="1">
    <source>
        <dbReference type="ARBA" id="ARBA00009902"/>
    </source>
</evidence>
<dbReference type="FunFam" id="2.115.10.20:FF:000002">
    <property type="entry name" value="Invertase 2"/>
    <property type="match status" value="1"/>
</dbReference>
<gene>
    <name evidence="7" type="ORF">BJ875DRAFT_492682</name>
</gene>
<name>A0A9P7YR70_9HELO</name>
<reference evidence="7" key="1">
    <citation type="journal article" date="2021" name="IMA Fungus">
        <title>Genomic characterization of three marine fungi, including Emericellopsis atlantica sp. nov. with signatures of a generalist lifestyle and marine biomass degradation.</title>
        <authorList>
            <person name="Hagestad O.C."/>
            <person name="Hou L."/>
            <person name="Andersen J.H."/>
            <person name="Hansen E.H."/>
            <person name="Altermark B."/>
            <person name="Li C."/>
            <person name="Kuhnert E."/>
            <person name="Cox R.J."/>
            <person name="Crous P.W."/>
            <person name="Spatafora J.W."/>
            <person name="Lail K."/>
            <person name="Amirebrahimi M."/>
            <person name="Lipzen A."/>
            <person name="Pangilinan J."/>
            <person name="Andreopoulos W."/>
            <person name="Hayes R.D."/>
            <person name="Ng V."/>
            <person name="Grigoriev I.V."/>
            <person name="Jackson S.A."/>
            <person name="Sutton T.D.S."/>
            <person name="Dobson A.D.W."/>
            <person name="Rama T."/>
        </authorList>
    </citation>
    <scope>NUCLEOTIDE SEQUENCE</scope>
    <source>
        <strain evidence="7">TRa018bII</strain>
    </source>
</reference>
<dbReference type="GO" id="GO:0005987">
    <property type="term" value="P:sucrose catabolic process"/>
    <property type="evidence" value="ECO:0007669"/>
    <property type="project" value="TreeGrafter"/>
</dbReference>
<dbReference type="Gene3D" id="2.115.10.20">
    <property type="entry name" value="Glycosyl hydrolase domain, family 43"/>
    <property type="match status" value="1"/>
</dbReference>
<accession>A0A9P7YR70</accession>